<dbReference type="AlphaFoldDB" id="A0A4S5CH75"/>
<organism evidence="1 2">
    <name type="scientific">Candidatus Frankia alpina</name>
    <dbReference type="NCBI Taxonomy" id="2699483"/>
    <lineage>
        <taxon>Bacteria</taxon>
        <taxon>Bacillati</taxon>
        <taxon>Actinomycetota</taxon>
        <taxon>Actinomycetes</taxon>
        <taxon>Frankiales</taxon>
        <taxon>Frankiaceae</taxon>
        <taxon>Frankia</taxon>
    </lineage>
</organism>
<dbReference type="Proteomes" id="UP000305282">
    <property type="component" value="Unassembled WGS sequence"/>
</dbReference>
<protein>
    <submittedName>
        <fullName evidence="1">Uncharacterized protein</fullName>
    </submittedName>
</protein>
<accession>A0A4S5CH75</accession>
<dbReference type="RefSeq" id="WP_136449424.1">
    <property type="nucleotide sequence ID" value="NZ_CADCWT010000403.1"/>
</dbReference>
<keyword evidence="2" id="KW-1185">Reference proteome</keyword>
<sequence>MRGRDRLAAWTTGEAVARIKAAQKSAQASWDPLKRLADTYGDVPDDDFHGHLMEVAKSMVRLDHYFVYLLAEARRRGIG</sequence>
<evidence type="ECO:0000313" key="2">
    <source>
        <dbReference type="Proteomes" id="UP000305282"/>
    </source>
</evidence>
<evidence type="ECO:0000313" key="1">
    <source>
        <dbReference type="EMBL" id="THJ42568.1"/>
    </source>
</evidence>
<proteinExistence type="predicted"/>
<dbReference type="OrthoDB" id="9916333at2"/>
<gene>
    <name evidence="1" type="ORF">E7Y31_20425</name>
</gene>
<comment type="caution">
    <text evidence="1">The sequence shown here is derived from an EMBL/GenBank/DDBJ whole genome shotgun (WGS) entry which is preliminary data.</text>
</comment>
<reference evidence="1 2" key="1">
    <citation type="submission" date="2019-04" db="EMBL/GenBank/DDBJ databases">
        <title>Draft genome sequences for three unisolated Alnus-infective Frankia Sp+ strains, AgTrS, AiOr and AvVan, the first sequenced Frankia strains able to sporulate in-planta.</title>
        <authorList>
            <person name="Bethencourt L."/>
            <person name="Vautrin F."/>
            <person name="Taib N."/>
            <person name="Dubost A."/>
            <person name="Castro-Garcia L."/>
            <person name="Imbaud O."/>
            <person name="Abrouk D."/>
            <person name="Fournier P."/>
            <person name="Briolay J."/>
            <person name="Nguyen A."/>
            <person name="Normand P."/>
            <person name="Fernandez M.P."/>
            <person name="Brochier-Armanet C."/>
            <person name="Herrera-Belaroussi A."/>
        </authorList>
    </citation>
    <scope>NUCLEOTIDE SEQUENCE [LARGE SCALE GENOMIC DNA]</scope>
    <source>
        <strain evidence="1 2">AvVan</strain>
    </source>
</reference>
<name>A0A4S5CH75_9ACTN</name>
<dbReference type="EMBL" id="SSXH01000752">
    <property type="protein sequence ID" value="THJ42568.1"/>
    <property type="molecule type" value="Genomic_DNA"/>
</dbReference>